<dbReference type="PANTHER" id="PTHR13847">
    <property type="entry name" value="SARCOSINE DEHYDROGENASE-RELATED"/>
    <property type="match status" value="1"/>
</dbReference>
<evidence type="ECO:0000313" key="2">
    <source>
        <dbReference type="EMBL" id="CCH78525.1"/>
    </source>
</evidence>
<dbReference type="Gene3D" id="3.50.50.60">
    <property type="entry name" value="FAD/NAD(P)-binding domain"/>
    <property type="match status" value="1"/>
</dbReference>
<dbReference type="GO" id="GO:0005737">
    <property type="term" value="C:cytoplasm"/>
    <property type="evidence" value="ECO:0007669"/>
    <property type="project" value="TreeGrafter"/>
</dbReference>
<name>A0A077M2U2_9MICO</name>
<dbReference type="AlphaFoldDB" id="A0A077M2U2"/>
<dbReference type="RefSeq" id="WP_048549648.1">
    <property type="nucleotide sequence ID" value="NZ_HF570958.1"/>
</dbReference>
<evidence type="ECO:0000259" key="1">
    <source>
        <dbReference type="Pfam" id="PF01266"/>
    </source>
</evidence>
<dbReference type="Gene3D" id="3.30.9.10">
    <property type="entry name" value="D-Amino Acid Oxidase, subunit A, domain 2"/>
    <property type="match status" value="1"/>
</dbReference>
<feature type="domain" description="FAD dependent oxidoreductase" evidence="1">
    <location>
        <begin position="32"/>
        <end position="390"/>
    </location>
</feature>
<accession>A0A077M2U2</accession>
<reference evidence="2 3" key="1">
    <citation type="journal article" date="2013" name="ISME J.">
        <title>A metabolic model for members of the genus Tetrasphaera involved in enhanced biological phosphorus removal.</title>
        <authorList>
            <person name="Kristiansen R."/>
            <person name="Nguyen H.T.T."/>
            <person name="Saunders A.M."/>
            <person name="Nielsen J.L."/>
            <person name="Wimmer R."/>
            <person name="Le V.Q."/>
            <person name="McIlroy S.J."/>
            <person name="Petrovski S."/>
            <person name="Seviour R.J."/>
            <person name="Calteau A."/>
            <person name="Nielsen K.L."/>
            <person name="Nielsen P.H."/>
        </authorList>
    </citation>
    <scope>NUCLEOTIDE SEQUENCE [LARGE SCALE GENOMIC DNA]</scope>
    <source>
        <strain evidence="2 3">T1-X7</strain>
    </source>
</reference>
<comment type="caution">
    <text evidence="2">The sequence shown here is derived from an EMBL/GenBank/DDBJ whole genome shotgun (WGS) entry which is preliminary data.</text>
</comment>
<dbReference type="InterPro" id="IPR036188">
    <property type="entry name" value="FAD/NAD-bd_sf"/>
</dbReference>
<protein>
    <recommendedName>
        <fullName evidence="1">FAD dependent oxidoreductase domain-containing protein</fullName>
    </recommendedName>
</protein>
<dbReference type="OrthoDB" id="9805852at2"/>
<dbReference type="EMBL" id="CAJB01000223">
    <property type="protein sequence ID" value="CCH78525.1"/>
    <property type="molecule type" value="Genomic_DNA"/>
</dbReference>
<keyword evidence="3" id="KW-1185">Reference proteome</keyword>
<dbReference type="Pfam" id="PF01266">
    <property type="entry name" value="DAO"/>
    <property type="match status" value="1"/>
</dbReference>
<evidence type="ECO:0000313" key="3">
    <source>
        <dbReference type="Proteomes" id="UP000035721"/>
    </source>
</evidence>
<dbReference type="PANTHER" id="PTHR13847:SF281">
    <property type="entry name" value="FAD DEPENDENT OXIDOREDUCTASE DOMAIN-CONTAINING PROTEIN"/>
    <property type="match status" value="1"/>
</dbReference>
<organism evidence="2 3">
    <name type="scientific">Nostocoides japonicum T1-X7</name>
    <dbReference type="NCBI Taxonomy" id="1194083"/>
    <lineage>
        <taxon>Bacteria</taxon>
        <taxon>Bacillati</taxon>
        <taxon>Actinomycetota</taxon>
        <taxon>Actinomycetes</taxon>
        <taxon>Micrococcales</taxon>
        <taxon>Intrasporangiaceae</taxon>
        <taxon>Nostocoides</taxon>
    </lineage>
</organism>
<dbReference type="SUPFAM" id="SSF51905">
    <property type="entry name" value="FAD/NAD(P)-binding domain"/>
    <property type="match status" value="1"/>
</dbReference>
<proteinExistence type="predicted"/>
<dbReference type="PRINTS" id="PR00411">
    <property type="entry name" value="PNDRDTASEI"/>
</dbReference>
<dbReference type="InterPro" id="IPR006076">
    <property type="entry name" value="FAD-dep_OxRdtase"/>
</dbReference>
<dbReference type="Proteomes" id="UP000035721">
    <property type="component" value="Unassembled WGS sequence"/>
</dbReference>
<gene>
    <name evidence="2" type="ORF">BN12_30051</name>
</gene>
<sequence length="462" mass="49806">MRTDQVEYLTFSGWGDPPTDLRPALDGDLSCDVAVIGGGMGGMATALRLAERGRDVVLLEAEFCGYGSSSRNGGQIAGAPGGDLRLLTLFTHKKMPGIVRLAENAGRYVEGLIATHDIDCEYVPNGLVWGAVSPIQMVRVKTFAAIFKRFGGHGQVGTSEELGIPRSFVGGMRENVGGMLNPRKLTAGVRRAVLASGARVFEGTKVIDVRRRHGAVDIVTANGSVHANSVVIATNAYAGDWQTTPKNLSLPLYVIEAESEPIPADKLAALGWTSRSGVITQHQIMTHYRLTERNTLVFGVRRAERGPAYPLPTNKTPDPSLVRDLAKAVDEMFPSLAGLAVERAWGGWIAITASWLSVAGRVEDNVYYSIGCNGHGLCQAPYIGSLIADLIVDGRAPEDLDVVWTDTNKFPPIVLLDPVSLRTIWALDRVGDAVNRFVRTTRARWRTRRGSGRRALAPIDGG</sequence>
<dbReference type="STRING" id="1194083.BN12_30051"/>